<evidence type="ECO:0000313" key="11">
    <source>
        <dbReference type="EMBL" id="KAK3674653.1"/>
    </source>
</evidence>
<keyword evidence="8" id="KW-1208">Phospholipid metabolism</keyword>
<evidence type="ECO:0000256" key="7">
    <source>
        <dbReference type="ARBA" id="ARBA00023136"/>
    </source>
</evidence>
<feature type="compositionally biased region" description="Polar residues" evidence="9">
    <location>
        <begin position="18"/>
        <end position="37"/>
    </location>
</feature>
<feature type="transmembrane region" description="Helical" evidence="10">
    <location>
        <begin position="52"/>
        <end position="70"/>
    </location>
</feature>
<dbReference type="HAMAP" id="MF_03231">
    <property type="entry name" value="SCS3"/>
    <property type="match status" value="1"/>
</dbReference>
<keyword evidence="2 8" id="KW-0812">Transmembrane</keyword>
<dbReference type="Proteomes" id="UP001274830">
    <property type="component" value="Unassembled WGS sequence"/>
</dbReference>
<dbReference type="EMBL" id="JAUTXT010000018">
    <property type="protein sequence ID" value="KAK3674653.1"/>
    <property type="molecule type" value="Genomic_DNA"/>
</dbReference>
<evidence type="ECO:0000256" key="6">
    <source>
        <dbReference type="ARBA" id="ARBA00023098"/>
    </source>
</evidence>
<comment type="function">
    <text evidence="8">Fatty acyl-coenzyme A (CoA) diphosphatase that hydrolyzes fatty acyl-CoA to yield acyl-4'-phosphopantetheine and adenosine 3',5'-bisphosphate. Preferentially hydrolyzes unsaturated long-chain acyl-CoA substrates in the endoplasmic reticulum (ER) lumen. This catalytic activity is required for maintaining ER structure and for lipid droplets (LDs) biogenesis, which are lipid storage organelles involved in maintaining lipid and energy homeostasis. May directly bind to diacylglycerol (DAGs) and triacylglycerol, which is also important for LD biogenesis. May support directional budding of nacent LDs from the ER into the cytosol by reducing DAG levels at sites of LD formation. May play a role in the regulation of cell morphology and cytoskeletal organization. Involved in phospholipid biosynthesis.</text>
</comment>
<sequence length="352" mass="39087">MTTRRQTTKFEVPIPSRANGSTKPSDMQPTTTLEESPSLLNSPFLPTALETLLLSLYPLTLLLGSIFSTLHPSTRAATYNPIAQAYDPSTAPSYFARKGNLFNVYFVKIGWFWITLAFSSFILTHSSLGPPLRVVGTRRRWQAGVRYGLVTLVWVFVTQWFFGPPIIDRSFTWTGGKCEMIESETLAARREKAGMSQAEKAFTHAACKTIGGQWRGGHDISGHVFLLILGSAMLWLELLPALLRMEGLREARRVLTKDGLVRSAAIETDADTAEGRKEGRNMKIPEETSLGVKAALGVAGMSWWMLLMTAAYFHTWFEKFTGLAVAFLAVYLVYFLPRAVPAMRRVVGLPGV</sequence>
<gene>
    <name evidence="8" type="primary">SCS3</name>
    <name evidence="8" type="synonym">FIT2B</name>
    <name evidence="11" type="ORF">LTR78_005375</name>
</gene>
<dbReference type="EC" id="3.6.1.-" evidence="8"/>
<keyword evidence="12" id="KW-1185">Reference proteome</keyword>
<feature type="transmembrane region" description="Helical" evidence="10">
    <location>
        <begin position="224"/>
        <end position="243"/>
    </location>
</feature>
<feature type="transmembrane region" description="Helical" evidence="10">
    <location>
        <begin position="102"/>
        <end position="123"/>
    </location>
</feature>
<feature type="active site" evidence="8">
    <location>
        <position position="223"/>
    </location>
</feature>
<comment type="similarity">
    <text evidence="8">Belongs to the FIT family. Fungal FIT2B/SCS3 subfamily.</text>
</comment>
<proteinExistence type="inferred from homology"/>
<dbReference type="AlphaFoldDB" id="A0AAE1C1J8"/>
<comment type="catalytic activity">
    <reaction evidence="8">
        <text>hexadecanoyl-CoA + H2O = S-hexadecanoyl-4'-phosphopantetheine + adenosine 3',5'-bisphosphate + 2 H(+)</text>
        <dbReference type="Rhea" id="RHEA:50032"/>
        <dbReference type="ChEBI" id="CHEBI:15377"/>
        <dbReference type="ChEBI" id="CHEBI:15378"/>
        <dbReference type="ChEBI" id="CHEBI:57379"/>
        <dbReference type="ChEBI" id="CHEBI:58343"/>
        <dbReference type="ChEBI" id="CHEBI:132018"/>
    </reaction>
</comment>
<evidence type="ECO:0000256" key="9">
    <source>
        <dbReference type="SAM" id="MobiDB-lite"/>
    </source>
</evidence>
<keyword evidence="8" id="KW-0444">Lipid biosynthesis</keyword>
<keyword evidence="3 8" id="KW-0378">Hydrolase</keyword>
<evidence type="ECO:0000256" key="8">
    <source>
        <dbReference type="HAMAP-Rule" id="MF_03231"/>
    </source>
</evidence>
<evidence type="ECO:0000256" key="3">
    <source>
        <dbReference type="ARBA" id="ARBA00022801"/>
    </source>
</evidence>
<dbReference type="PANTHER" id="PTHR23129">
    <property type="entry name" value="ACYL-COENZYME A DIPHOSPHATASE FITM2"/>
    <property type="match status" value="1"/>
</dbReference>
<evidence type="ECO:0000256" key="1">
    <source>
        <dbReference type="ARBA" id="ARBA00004477"/>
    </source>
</evidence>
<keyword evidence="8" id="KW-0594">Phospholipid biosynthesis</keyword>
<dbReference type="GO" id="GO:0140042">
    <property type="term" value="P:lipid droplet formation"/>
    <property type="evidence" value="ECO:0007669"/>
    <property type="project" value="UniProtKB-UniRule"/>
</dbReference>
<protein>
    <recommendedName>
        <fullName evidence="8">Acyl-coenzyme A diphosphatase SCS3</fullName>
        <ecNumber evidence="8">3.6.1.-</ecNumber>
    </recommendedName>
    <alternativeName>
        <fullName evidence="8">FIT family protein SCS3</fullName>
    </alternativeName>
</protein>
<feature type="active site" evidence="8">
    <location>
        <position position="314"/>
    </location>
</feature>
<comment type="catalytic activity">
    <reaction evidence="8">
        <text>(5Z,8Z,11Z,14Z)-eicosatetraenoyl-CoA + H2O = S-(5Z,8Z,11Z,14Z-eicosatetraenoyl)-4'-phosphopantetheine + adenosine 3',5'-bisphosphate + 2 H(+)</text>
        <dbReference type="Rhea" id="RHEA:65568"/>
        <dbReference type="ChEBI" id="CHEBI:15377"/>
        <dbReference type="ChEBI" id="CHEBI:15378"/>
        <dbReference type="ChEBI" id="CHEBI:57368"/>
        <dbReference type="ChEBI" id="CHEBI:58343"/>
        <dbReference type="ChEBI" id="CHEBI:156554"/>
    </reaction>
</comment>
<feature type="transmembrane region" description="Helical" evidence="10">
    <location>
        <begin position="320"/>
        <end position="336"/>
    </location>
</feature>
<comment type="caution">
    <text evidence="11">The sequence shown here is derived from an EMBL/GenBank/DDBJ whole genome shotgun (WGS) entry which is preliminary data.</text>
</comment>
<accession>A0AAE1C1J8</accession>
<keyword evidence="7 8" id="KW-0472">Membrane</keyword>
<comment type="subcellular location">
    <subcellularLocation>
        <location evidence="1 8">Endoplasmic reticulum membrane</location>
        <topology evidence="1 8">Multi-pass membrane protein</topology>
    </subcellularLocation>
</comment>
<feature type="transmembrane region" description="Helical" evidence="10">
    <location>
        <begin position="290"/>
        <end position="314"/>
    </location>
</feature>
<reference evidence="11" key="1">
    <citation type="submission" date="2023-07" db="EMBL/GenBank/DDBJ databases">
        <title>Black Yeasts Isolated from many extreme environments.</title>
        <authorList>
            <person name="Coleine C."/>
            <person name="Stajich J.E."/>
            <person name="Selbmann L."/>
        </authorList>
    </citation>
    <scope>NUCLEOTIDE SEQUENCE</scope>
    <source>
        <strain evidence="11">CCFEE 5485</strain>
    </source>
</reference>
<dbReference type="GO" id="GO:0005789">
    <property type="term" value="C:endoplasmic reticulum membrane"/>
    <property type="evidence" value="ECO:0007669"/>
    <property type="project" value="UniProtKB-SubCell"/>
</dbReference>
<evidence type="ECO:0000256" key="4">
    <source>
        <dbReference type="ARBA" id="ARBA00022824"/>
    </source>
</evidence>
<organism evidence="11 12">
    <name type="scientific">Recurvomyces mirabilis</name>
    <dbReference type="NCBI Taxonomy" id="574656"/>
    <lineage>
        <taxon>Eukaryota</taxon>
        <taxon>Fungi</taxon>
        <taxon>Dikarya</taxon>
        <taxon>Ascomycota</taxon>
        <taxon>Pezizomycotina</taxon>
        <taxon>Dothideomycetes</taxon>
        <taxon>Dothideomycetidae</taxon>
        <taxon>Mycosphaerellales</taxon>
        <taxon>Teratosphaeriaceae</taxon>
        <taxon>Recurvomyces</taxon>
    </lineage>
</organism>
<evidence type="ECO:0000256" key="5">
    <source>
        <dbReference type="ARBA" id="ARBA00022989"/>
    </source>
</evidence>
<comment type="catalytic activity">
    <reaction evidence="8">
        <text>an acyl-CoA + H2O = an acyl-4'-phosphopantetheine + adenosine 3',5'-bisphosphate + 2 H(+)</text>
        <dbReference type="Rhea" id="RHEA:50044"/>
        <dbReference type="ChEBI" id="CHEBI:15377"/>
        <dbReference type="ChEBI" id="CHEBI:15378"/>
        <dbReference type="ChEBI" id="CHEBI:58342"/>
        <dbReference type="ChEBI" id="CHEBI:58343"/>
        <dbReference type="ChEBI" id="CHEBI:132023"/>
    </reaction>
</comment>
<evidence type="ECO:0000256" key="10">
    <source>
        <dbReference type="SAM" id="Phobius"/>
    </source>
</evidence>
<evidence type="ECO:0000313" key="12">
    <source>
        <dbReference type="Proteomes" id="UP001274830"/>
    </source>
</evidence>
<name>A0AAE1C1J8_9PEZI</name>
<keyword evidence="5 8" id="KW-1133">Transmembrane helix</keyword>
<keyword evidence="4 8" id="KW-0256">Endoplasmic reticulum</keyword>
<keyword evidence="6" id="KW-0443">Lipid metabolism</keyword>
<feature type="region of interest" description="Disordered" evidence="9">
    <location>
        <begin position="1"/>
        <end position="37"/>
    </location>
</feature>
<evidence type="ECO:0000256" key="2">
    <source>
        <dbReference type="ARBA" id="ARBA00022692"/>
    </source>
</evidence>
<dbReference type="PANTHER" id="PTHR23129:SF0">
    <property type="entry name" value="ACYL-COENZYME A DIPHOSPHATASE FITM2"/>
    <property type="match status" value="1"/>
</dbReference>
<dbReference type="InterPro" id="IPR019388">
    <property type="entry name" value="FIT"/>
</dbReference>
<dbReference type="GO" id="GO:0010945">
    <property type="term" value="F:coenzyme A diphosphatase activity"/>
    <property type="evidence" value="ECO:0007669"/>
    <property type="project" value="InterPro"/>
</dbReference>
<dbReference type="InterPro" id="IPR046400">
    <property type="entry name" value="SCS3"/>
</dbReference>
<dbReference type="GO" id="GO:0008654">
    <property type="term" value="P:phospholipid biosynthetic process"/>
    <property type="evidence" value="ECO:0007669"/>
    <property type="project" value="UniProtKB-KW"/>
</dbReference>
<dbReference type="Pfam" id="PF10261">
    <property type="entry name" value="FIT"/>
    <property type="match status" value="1"/>
</dbReference>
<comment type="catalytic activity">
    <reaction evidence="8">
        <text>(9Z)-octadecenoyl-CoA + H2O = S-(9Z-octadecenoyl)-4'-phosphopantetheine + adenosine 3',5'-bisphosphate + 2 H(+)</text>
        <dbReference type="Rhea" id="RHEA:65564"/>
        <dbReference type="ChEBI" id="CHEBI:15377"/>
        <dbReference type="ChEBI" id="CHEBI:15378"/>
        <dbReference type="ChEBI" id="CHEBI:57387"/>
        <dbReference type="ChEBI" id="CHEBI:58343"/>
        <dbReference type="ChEBI" id="CHEBI:156553"/>
    </reaction>
</comment>
<feature type="transmembrane region" description="Helical" evidence="10">
    <location>
        <begin position="144"/>
        <end position="162"/>
    </location>
</feature>